<evidence type="ECO:0000313" key="2">
    <source>
        <dbReference type="EMBL" id="CAJ1396935.1"/>
    </source>
</evidence>
<sequence length="531" mass="56176">MSKLTALVQAVGRKQHWWEALALVERSKQDSAQALLVVSALCRRASAWQRSLALLGALPSLDAAAAVASSWAWASRWQQALLIQGEEAALAAISAATSSHHWQAALRLLPGAGGGTGGRLAARLAGSAGRGSAWQLAMEAFGILKEQDVPDEVMYNATMTACRHATEWQNVLNLFAELNANLEVTHSTALTAVLASCGQASEWEIALQSLFQWKGQADVTSFTAAIHACEQGRRWVAALDIFAKSPAVDVPCFGAALSACAAAGRWMEALQIFDAMRAAGLQADAACRTALVDAVSRSSWARGLVLLNALRAGDGDVGDLLLCGAVLAGCQEAAQWHQALSLFEAMAKTSLTASGSLLLSLQKAGKWRHALTVVSRLPSLPTAVNLLGLRTAEQCSQRTAALRMLHGSGWPRLGEFKPVELVLYSSVVTARLLERKLHRTIFSPLLTSLGLSVSAHAGLSLVRPVHFTVLQAAAGLGAERIRVAAEGLQVAPPKRLVSKCQAAGEMRALHSMRPAVRLAGTGERHSQGSIS</sequence>
<evidence type="ECO:0000313" key="3">
    <source>
        <dbReference type="Proteomes" id="UP001178507"/>
    </source>
</evidence>
<evidence type="ECO:0000256" key="1">
    <source>
        <dbReference type="PROSITE-ProRule" id="PRU00708"/>
    </source>
</evidence>
<protein>
    <recommendedName>
        <fullName evidence="4">Pentatricopeptide repeat-containing protein, chloroplastic</fullName>
    </recommendedName>
</protein>
<dbReference type="Proteomes" id="UP001178507">
    <property type="component" value="Unassembled WGS sequence"/>
</dbReference>
<dbReference type="Pfam" id="PF01535">
    <property type="entry name" value="PPR"/>
    <property type="match status" value="1"/>
</dbReference>
<evidence type="ECO:0008006" key="4">
    <source>
        <dbReference type="Google" id="ProtNLM"/>
    </source>
</evidence>
<dbReference type="AlphaFoldDB" id="A0AA36N378"/>
<dbReference type="PANTHER" id="PTHR47938">
    <property type="entry name" value="RESPIRATORY COMPLEX I CHAPERONE (CIA84), PUTATIVE (AFU_ORTHOLOGUE AFUA_2G06020)-RELATED"/>
    <property type="match status" value="1"/>
</dbReference>
<dbReference type="GO" id="GO:0003729">
    <property type="term" value="F:mRNA binding"/>
    <property type="evidence" value="ECO:0007669"/>
    <property type="project" value="TreeGrafter"/>
</dbReference>
<name>A0AA36N378_9DINO</name>
<keyword evidence="3" id="KW-1185">Reference proteome</keyword>
<proteinExistence type="predicted"/>
<feature type="repeat" description="PPR" evidence="1">
    <location>
        <begin position="249"/>
        <end position="283"/>
    </location>
</feature>
<dbReference type="Gene3D" id="1.25.40.10">
    <property type="entry name" value="Tetratricopeptide repeat domain"/>
    <property type="match status" value="2"/>
</dbReference>
<organism evidence="2 3">
    <name type="scientific">Effrenium voratum</name>
    <dbReference type="NCBI Taxonomy" id="2562239"/>
    <lineage>
        <taxon>Eukaryota</taxon>
        <taxon>Sar</taxon>
        <taxon>Alveolata</taxon>
        <taxon>Dinophyceae</taxon>
        <taxon>Suessiales</taxon>
        <taxon>Symbiodiniaceae</taxon>
        <taxon>Effrenium</taxon>
    </lineage>
</organism>
<accession>A0AA36N378</accession>
<comment type="caution">
    <text evidence="2">The sequence shown here is derived from an EMBL/GenBank/DDBJ whole genome shotgun (WGS) entry which is preliminary data.</text>
</comment>
<dbReference type="EMBL" id="CAUJNA010003248">
    <property type="protein sequence ID" value="CAJ1396935.1"/>
    <property type="molecule type" value="Genomic_DNA"/>
</dbReference>
<dbReference type="PROSITE" id="PS51375">
    <property type="entry name" value="PPR"/>
    <property type="match status" value="1"/>
</dbReference>
<dbReference type="PANTHER" id="PTHR47938:SF35">
    <property type="entry name" value="PENTATRICOPEPTIDE REPEAT-CONTAINING PROTEIN 4, MITOCHONDRIAL-RELATED"/>
    <property type="match status" value="1"/>
</dbReference>
<dbReference type="InterPro" id="IPR011990">
    <property type="entry name" value="TPR-like_helical_dom_sf"/>
</dbReference>
<dbReference type="NCBIfam" id="TIGR00756">
    <property type="entry name" value="PPR"/>
    <property type="match status" value="1"/>
</dbReference>
<dbReference type="InterPro" id="IPR002885">
    <property type="entry name" value="PPR_rpt"/>
</dbReference>
<gene>
    <name evidence="2" type="ORF">EVOR1521_LOCUS21060</name>
</gene>
<reference evidence="2" key="1">
    <citation type="submission" date="2023-08" db="EMBL/GenBank/DDBJ databases">
        <authorList>
            <person name="Chen Y."/>
            <person name="Shah S."/>
            <person name="Dougan E. K."/>
            <person name="Thang M."/>
            <person name="Chan C."/>
        </authorList>
    </citation>
    <scope>NUCLEOTIDE SEQUENCE</scope>
</reference>